<reference evidence="2" key="1">
    <citation type="submission" date="2016-10" db="EMBL/GenBank/DDBJ databases">
        <authorList>
            <person name="Varghese N."/>
            <person name="Submissions S."/>
        </authorList>
    </citation>
    <scope>NUCLEOTIDE SEQUENCE [LARGE SCALE GENOMIC DNA]</scope>
    <source>
        <strain evidence="2">CGMCC 1.6763</strain>
    </source>
</reference>
<protein>
    <submittedName>
        <fullName evidence="1">Uncharacterized protein</fullName>
    </submittedName>
</protein>
<dbReference type="AlphaFoldDB" id="A0A1H7C1L3"/>
<gene>
    <name evidence="1" type="ORF">SAMN04488127_2873</name>
</gene>
<dbReference type="Proteomes" id="UP000199200">
    <property type="component" value="Unassembled WGS sequence"/>
</dbReference>
<dbReference type="EMBL" id="FNZF01000007">
    <property type="protein sequence ID" value="SEJ80520.1"/>
    <property type="molecule type" value="Genomic_DNA"/>
</dbReference>
<keyword evidence="2" id="KW-1185">Reference proteome</keyword>
<sequence>MNDLRLSFLNVSCLSSTSTLLNVKRHLLTFVQRFEAVTLDCGEVYEYVVSTFTFDKAKTFFCVKPFNCTLFHFCCLLVRYRTLYYYCCPKYDQDEKLIFMLSFTPNKNNSLLSYQGTEKITNYMHYDFSN</sequence>
<dbReference type="STRING" id="426757.SAMN04488127_2873"/>
<organism evidence="1 2">
    <name type="scientific">Bhargavaea ginsengi</name>
    <dbReference type="NCBI Taxonomy" id="426757"/>
    <lineage>
        <taxon>Bacteria</taxon>
        <taxon>Bacillati</taxon>
        <taxon>Bacillota</taxon>
        <taxon>Bacilli</taxon>
        <taxon>Bacillales</taxon>
        <taxon>Caryophanaceae</taxon>
        <taxon>Bhargavaea</taxon>
    </lineage>
</organism>
<evidence type="ECO:0000313" key="2">
    <source>
        <dbReference type="Proteomes" id="UP000199200"/>
    </source>
</evidence>
<proteinExistence type="predicted"/>
<accession>A0A1H7C1L3</accession>
<evidence type="ECO:0000313" key="1">
    <source>
        <dbReference type="EMBL" id="SEJ80520.1"/>
    </source>
</evidence>
<name>A0A1H7C1L3_9BACL</name>